<sequence>DVPLVGKKGLDFEAESVFNQEFFKVKLSDYFYVMLFFYPLDFMIICPIEIAFFCDRYSEFEKINTEVLKVSVDSVFSHLAWVQTERKLGGLGNLHYPLVSDISKSISKAYNIHISNLGIALGGLFML</sequence>
<dbReference type="Pfam" id="PF00578">
    <property type="entry name" value="AhpC-TSA"/>
    <property type="match status" value="1"/>
</dbReference>
<evidence type="ECO:0000313" key="6">
    <source>
        <dbReference type="EMBL" id="EFJ06965.1"/>
    </source>
</evidence>
<accession>D8T8Q1</accession>
<dbReference type="InterPro" id="IPR036249">
    <property type="entry name" value="Thioredoxin-like_sf"/>
</dbReference>
<dbReference type="EMBL" id="GL377691">
    <property type="protein sequence ID" value="EFJ06965.1"/>
    <property type="molecule type" value="Genomic_DNA"/>
</dbReference>
<dbReference type="GO" id="GO:0008379">
    <property type="term" value="F:thioredoxin peroxidase activity"/>
    <property type="evidence" value="ECO:0000318"/>
    <property type="project" value="GO_Central"/>
</dbReference>
<dbReference type="eggNOG" id="KOG0852">
    <property type="taxonomic scope" value="Eukaryota"/>
</dbReference>
<feature type="non-terminal residue" evidence="6">
    <location>
        <position position="1"/>
    </location>
</feature>
<dbReference type="PANTHER" id="PTHR10681:SF128">
    <property type="entry name" value="THIOREDOXIN-DEPENDENT PEROXIDE REDUCTASE, MITOCHONDRIAL"/>
    <property type="match status" value="1"/>
</dbReference>
<dbReference type="InParanoid" id="D8T8Q1"/>
<dbReference type="InterPro" id="IPR050217">
    <property type="entry name" value="Peroxiredoxin"/>
</dbReference>
<dbReference type="HOGENOM" id="CLU_042529_21_3_1"/>
<keyword evidence="4" id="KW-1133">Transmembrane helix</keyword>
<dbReference type="GO" id="GO:0042744">
    <property type="term" value="P:hydrogen peroxide catabolic process"/>
    <property type="evidence" value="ECO:0000318"/>
    <property type="project" value="GO_Central"/>
</dbReference>
<name>D8T8Q1_SELML</name>
<dbReference type="OrthoDB" id="185659at2759"/>
<feature type="transmembrane region" description="Helical" evidence="4">
    <location>
        <begin position="30"/>
        <end position="54"/>
    </location>
</feature>
<keyword evidence="7" id="KW-1185">Reference proteome</keyword>
<dbReference type="GO" id="GO:0006979">
    <property type="term" value="P:response to oxidative stress"/>
    <property type="evidence" value="ECO:0000318"/>
    <property type="project" value="GO_Central"/>
</dbReference>
<dbReference type="Proteomes" id="UP000001514">
    <property type="component" value="Unassembled WGS sequence"/>
</dbReference>
<evidence type="ECO:0000256" key="1">
    <source>
        <dbReference type="ARBA" id="ARBA00009796"/>
    </source>
</evidence>
<feature type="non-terminal residue" evidence="6">
    <location>
        <position position="127"/>
    </location>
</feature>
<protein>
    <recommendedName>
        <fullName evidence="5">Alkyl hydroperoxide reductase subunit C/ Thiol specific antioxidant domain-containing protein</fullName>
    </recommendedName>
</protein>
<organism evidence="7">
    <name type="scientific">Selaginella moellendorffii</name>
    <name type="common">Spikemoss</name>
    <dbReference type="NCBI Taxonomy" id="88036"/>
    <lineage>
        <taxon>Eukaryota</taxon>
        <taxon>Viridiplantae</taxon>
        <taxon>Streptophyta</taxon>
        <taxon>Embryophyta</taxon>
        <taxon>Tracheophyta</taxon>
        <taxon>Lycopodiopsida</taxon>
        <taxon>Selaginellales</taxon>
        <taxon>Selaginellaceae</taxon>
        <taxon>Selaginella</taxon>
    </lineage>
</organism>
<dbReference type="KEGG" id="smo:SELMODRAFT_37119"/>
<keyword evidence="4" id="KW-0812">Transmembrane</keyword>
<proteinExistence type="inferred from homology"/>
<comment type="similarity">
    <text evidence="1">Belongs to the peroxiredoxin family. AhpC/Prx1 subfamily.</text>
</comment>
<reference evidence="6 7" key="1">
    <citation type="journal article" date="2011" name="Science">
        <title>The Selaginella genome identifies genetic changes associated with the evolution of vascular plants.</title>
        <authorList>
            <person name="Banks J.A."/>
            <person name="Nishiyama T."/>
            <person name="Hasebe M."/>
            <person name="Bowman J.L."/>
            <person name="Gribskov M."/>
            <person name="dePamphilis C."/>
            <person name="Albert V.A."/>
            <person name="Aono N."/>
            <person name="Aoyama T."/>
            <person name="Ambrose B.A."/>
            <person name="Ashton N.W."/>
            <person name="Axtell M.J."/>
            <person name="Barker E."/>
            <person name="Barker M.S."/>
            <person name="Bennetzen J.L."/>
            <person name="Bonawitz N.D."/>
            <person name="Chapple C."/>
            <person name="Cheng C."/>
            <person name="Correa L.G."/>
            <person name="Dacre M."/>
            <person name="DeBarry J."/>
            <person name="Dreyer I."/>
            <person name="Elias M."/>
            <person name="Engstrom E.M."/>
            <person name="Estelle M."/>
            <person name="Feng L."/>
            <person name="Finet C."/>
            <person name="Floyd S.K."/>
            <person name="Frommer W.B."/>
            <person name="Fujita T."/>
            <person name="Gramzow L."/>
            <person name="Gutensohn M."/>
            <person name="Harholt J."/>
            <person name="Hattori M."/>
            <person name="Heyl A."/>
            <person name="Hirai T."/>
            <person name="Hiwatashi Y."/>
            <person name="Ishikawa M."/>
            <person name="Iwata M."/>
            <person name="Karol K.G."/>
            <person name="Koehler B."/>
            <person name="Kolukisaoglu U."/>
            <person name="Kubo M."/>
            <person name="Kurata T."/>
            <person name="Lalonde S."/>
            <person name="Li K."/>
            <person name="Li Y."/>
            <person name="Litt A."/>
            <person name="Lyons E."/>
            <person name="Manning G."/>
            <person name="Maruyama T."/>
            <person name="Michael T.P."/>
            <person name="Mikami K."/>
            <person name="Miyazaki S."/>
            <person name="Morinaga S."/>
            <person name="Murata T."/>
            <person name="Mueller-Roeber B."/>
            <person name="Nelson D.R."/>
            <person name="Obara M."/>
            <person name="Oguri Y."/>
            <person name="Olmstead R.G."/>
            <person name="Onodera N."/>
            <person name="Petersen B.L."/>
            <person name="Pils B."/>
            <person name="Prigge M."/>
            <person name="Rensing S.A."/>
            <person name="Riano-Pachon D.M."/>
            <person name="Roberts A.W."/>
            <person name="Sato Y."/>
            <person name="Scheller H.V."/>
            <person name="Schulz B."/>
            <person name="Schulz C."/>
            <person name="Shakirov E.V."/>
            <person name="Shibagaki N."/>
            <person name="Shinohara N."/>
            <person name="Shippen D.E."/>
            <person name="Soerensen I."/>
            <person name="Sotooka R."/>
            <person name="Sugimoto N."/>
            <person name="Sugita M."/>
            <person name="Sumikawa N."/>
            <person name="Tanurdzic M."/>
            <person name="Theissen G."/>
            <person name="Ulvskov P."/>
            <person name="Wakazuki S."/>
            <person name="Weng J.K."/>
            <person name="Willats W.W."/>
            <person name="Wipf D."/>
            <person name="Wolf P.G."/>
            <person name="Yang L."/>
            <person name="Zimmer A.D."/>
            <person name="Zhu Q."/>
            <person name="Mitros T."/>
            <person name="Hellsten U."/>
            <person name="Loque D."/>
            <person name="Otillar R."/>
            <person name="Salamov A."/>
            <person name="Schmutz J."/>
            <person name="Shapiro H."/>
            <person name="Lindquist E."/>
            <person name="Lucas S."/>
            <person name="Rokhsar D."/>
            <person name="Grigoriev I.V."/>
        </authorList>
    </citation>
    <scope>NUCLEOTIDE SEQUENCE [LARGE SCALE GENOMIC DNA]</scope>
</reference>
<gene>
    <name evidence="6" type="ORF">SELMODRAFT_37119</name>
</gene>
<dbReference type="AlphaFoldDB" id="D8T8Q1"/>
<evidence type="ECO:0000256" key="4">
    <source>
        <dbReference type="SAM" id="Phobius"/>
    </source>
</evidence>
<evidence type="ECO:0000256" key="3">
    <source>
        <dbReference type="ARBA" id="ARBA00045169"/>
    </source>
</evidence>
<evidence type="ECO:0000313" key="7">
    <source>
        <dbReference type="Proteomes" id="UP000001514"/>
    </source>
</evidence>
<dbReference type="GO" id="GO:0045454">
    <property type="term" value="P:cell redox homeostasis"/>
    <property type="evidence" value="ECO:0000318"/>
    <property type="project" value="GO_Central"/>
</dbReference>
<keyword evidence="2" id="KW-0560">Oxidoreductase</keyword>
<keyword evidence="4" id="KW-0472">Membrane</keyword>
<dbReference type="InterPro" id="IPR000866">
    <property type="entry name" value="AhpC/TSA"/>
</dbReference>
<dbReference type="STRING" id="88036.D8T8Q1"/>
<evidence type="ECO:0000256" key="2">
    <source>
        <dbReference type="ARBA" id="ARBA00023002"/>
    </source>
</evidence>
<comment type="function">
    <text evidence="3">Thiol-specific peroxidase that catalyzes the reduction of hydrogen peroxide and organic hydroperoxides to water and alcohols, respectively. Plays a role in cell protection against oxidative stress by detoxifying peroxides. May be an antioxidant enzyme particularly in the developing shoot and photosynthesizing leaf.</text>
</comment>
<evidence type="ECO:0000259" key="5">
    <source>
        <dbReference type="Pfam" id="PF00578"/>
    </source>
</evidence>
<dbReference type="SUPFAM" id="SSF52833">
    <property type="entry name" value="Thioredoxin-like"/>
    <property type="match status" value="1"/>
</dbReference>
<dbReference type="PANTHER" id="PTHR10681">
    <property type="entry name" value="THIOREDOXIN PEROXIDASE"/>
    <property type="match status" value="1"/>
</dbReference>
<dbReference type="Gene3D" id="3.40.30.10">
    <property type="entry name" value="Glutaredoxin"/>
    <property type="match status" value="1"/>
</dbReference>
<feature type="domain" description="Alkyl hydroperoxide reductase subunit C/ Thiol specific antioxidant" evidence="5">
    <location>
        <begin position="5"/>
        <end position="125"/>
    </location>
</feature>
<dbReference type="Gramene" id="EFJ06965">
    <property type="protein sequence ID" value="EFJ06965"/>
    <property type="gene ID" value="SELMODRAFT_37119"/>
</dbReference>